<dbReference type="InterPro" id="IPR029058">
    <property type="entry name" value="AB_hydrolase_fold"/>
</dbReference>
<accession>A0ABW2QPR9</accession>
<protein>
    <submittedName>
        <fullName evidence="2">Alpha/beta fold hydrolase</fullName>
    </submittedName>
</protein>
<dbReference type="PRINTS" id="PR00111">
    <property type="entry name" value="ABHYDROLASE"/>
</dbReference>
<evidence type="ECO:0000313" key="2">
    <source>
        <dbReference type="EMBL" id="MFC7411365.1"/>
    </source>
</evidence>
<evidence type="ECO:0000313" key="3">
    <source>
        <dbReference type="Proteomes" id="UP001596501"/>
    </source>
</evidence>
<dbReference type="Pfam" id="PF00561">
    <property type="entry name" value="Abhydrolase_1"/>
    <property type="match status" value="1"/>
</dbReference>
<dbReference type="PANTHER" id="PTHR43798:SF33">
    <property type="entry name" value="HYDROLASE, PUTATIVE (AFU_ORTHOLOGUE AFUA_2G14860)-RELATED"/>
    <property type="match status" value="1"/>
</dbReference>
<name>A0ABW2QPR9_9BURK</name>
<dbReference type="Proteomes" id="UP001596501">
    <property type="component" value="Unassembled WGS sequence"/>
</dbReference>
<organism evidence="2 3">
    <name type="scientific">Hydrogenophaga atypica</name>
    <dbReference type="NCBI Taxonomy" id="249409"/>
    <lineage>
        <taxon>Bacteria</taxon>
        <taxon>Pseudomonadati</taxon>
        <taxon>Pseudomonadota</taxon>
        <taxon>Betaproteobacteria</taxon>
        <taxon>Burkholderiales</taxon>
        <taxon>Comamonadaceae</taxon>
        <taxon>Hydrogenophaga</taxon>
    </lineage>
</organism>
<dbReference type="InterPro" id="IPR000639">
    <property type="entry name" value="Epox_hydrolase-like"/>
</dbReference>
<dbReference type="PRINTS" id="PR00412">
    <property type="entry name" value="EPOXHYDRLASE"/>
</dbReference>
<sequence>MYQAQRPSRSEFVPFRHMRYHLRHWGTPQAGVPPLVLVHGWMDVSASFQFVVDALQAERWIIAPDWRGYGLTEGPPTDNYWFPDYLADLDHIVDHLAGDQPIDLLGHSMGGNVAMMYAGVRPERIRRLINLEGFGMPATRPAQAPGRYAQWMDQLKSLPRGDLALTTYDSASGVAARLMKTNPRLSADKAEWLARHWAAPQADGRWAVLGDAAHKIVNAQLYRVDEVQAIFQRISAPVLAVESTDKHFDVWWKGRYTLDEYHQRLQAVPQVRIAEVADAGHMLHHDQPQALAALIEDFLAQ</sequence>
<dbReference type="EMBL" id="JBHTCA010000030">
    <property type="protein sequence ID" value="MFC7411365.1"/>
    <property type="molecule type" value="Genomic_DNA"/>
</dbReference>
<gene>
    <name evidence="2" type="ORF">ACFQPB_21115</name>
</gene>
<keyword evidence="2" id="KW-0378">Hydrolase</keyword>
<proteinExistence type="predicted"/>
<keyword evidence="3" id="KW-1185">Reference proteome</keyword>
<dbReference type="SUPFAM" id="SSF53474">
    <property type="entry name" value="alpha/beta-Hydrolases"/>
    <property type="match status" value="1"/>
</dbReference>
<comment type="caution">
    <text evidence="2">The sequence shown here is derived from an EMBL/GenBank/DDBJ whole genome shotgun (WGS) entry which is preliminary data.</text>
</comment>
<dbReference type="InterPro" id="IPR000073">
    <property type="entry name" value="AB_hydrolase_1"/>
</dbReference>
<dbReference type="GO" id="GO:0016787">
    <property type="term" value="F:hydrolase activity"/>
    <property type="evidence" value="ECO:0007669"/>
    <property type="project" value="UniProtKB-KW"/>
</dbReference>
<dbReference type="PANTHER" id="PTHR43798">
    <property type="entry name" value="MONOACYLGLYCEROL LIPASE"/>
    <property type="match status" value="1"/>
</dbReference>
<dbReference type="RefSeq" id="WP_382227692.1">
    <property type="nucleotide sequence ID" value="NZ_JBHTCA010000030.1"/>
</dbReference>
<dbReference type="Gene3D" id="3.40.50.1820">
    <property type="entry name" value="alpha/beta hydrolase"/>
    <property type="match status" value="1"/>
</dbReference>
<evidence type="ECO:0000259" key="1">
    <source>
        <dbReference type="Pfam" id="PF00561"/>
    </source>
</evidence>
<reference evidence="3" key="1">
    <citation type="journal article" date="2019" name="Int. J. Syst. Evol. Microbiol.">
        <title>The Global Catalogue of Microorganisms (GCM) 10K type strain sequencing project: providing services to taxonomists for standard genome sequencing and annotation.</title>
        <authorList>
            <consortium name="The Broad Institute Genomics Platform"/>
            <consortium name="The Broad Institute Genome Sequencing Center for Infectious Disease"/>
            <person name="Wu L."/>
            <person name="Ma J."/>
        </authorList>
    </citation>
    <scope>NUCLEOTIDE SEQUENCE [LARGE SCALE GENOMIC DNA]</scope>
    <source>
        <strain evidence="3">CGMCC 1.12371</strain>
    </source>
</reference>
<feature type="domain" description="AB hydrolase-1" evidence="1">
    <location>
        <begin position="33"/>
        <end position="287"/>
    </location>
</feature>
<dbReference type="InterPro" id="IPR050266">
    <property type="entry name" value="AB_hydrolase_sf"/>
</dbReference>